<dbReference type="SUPFAM" id="SSF56801">
    <property type="entry name" value="Acetyl-CoA synthetase-like"/>
    <property type="match status" value="1"/>
</dbReference>
<feature type="domain" description="AMP-dependent synthetase/ligase" evidence="1">
    <location>
        <begin position="10"/>
        <end position="76"/>
    </location>
</feature>
<evidence type="ECO:0000259" key="1">
    <source>
        <dbReference type="Pfam" id="PF00501"/>
    </source>
</evidence>
<dbReference type="Gene3D" id="3.40.50.12780">
    <property type="entry name" value="N-terminal domain of ligase-like"/>
    <property type="match status" value="1"/>
</dbReference>
<accession>A0A3B9ITN0</accession>
<dbReference type="EMBL" id="DMAI01000446">
    <property type="protein sequence ID" value="HAE51110.1"/>
    <property type="molecule type" value="Genomic_DNA"/>
</dbReference>
<dbReference type="Pfam" id="PF00501">
    <property type="entry name" value="AMP-binding"/>
    <property type="match status" value="1"/>
</dbReference>
<dbReference type="InterPro" id="IPR000873">
    <property type="entry name" value="AMP-dep_synth/lig_dom"/>
</dbReference>
<feature type="non-terminal residue" evidence="2">
    <location>
        <position position="1"/>
    </location>
</feature>
<feature type="non-terminal residue" evidence="2">
    <location>
        <position position="85"/>
    </location>
</feature>
<dbReference type="InterPro" id="IPR042099">
    <property type="entry name" value="ANL_N_sf"/>
</dbReference>
<dbReference type="Proteomes" id="UP000257706">
    <property type="component" value="Unassembled WGS sequence"/>
</dbReference>
<name>A0A3B9ITN0_9PROT</name>
<evidence type="ECO:0000313" key="2">
    <source>
        <dbReference type="EMBL" id="HAE51110.1"/>
    </source>
</evidence>
<protein>
    <submittedName>
        <fullName evidence="2">Cyclohexanecarboxylate-CoA ligase</fullName>
    </submittedName>
</protein>
<reference evidence="2 3" key="1">
    <citation type="journal article" date="2018" name="Nat. Biotechnol.">
        <title>A standardized bacterial taxonomy based on genome phylogeny substantially revises the tree of life.</title>
        <authorList>
            <person name="Parks D.H."/>
            <person name="Chuvochina M."/>
            <person name="Waite D.W."/>
            <person name="Rinke C."/>
            <person name="Skarshewski A."/>
            <person name="Chaumeil P.A."/>
            <person name="Hugenholtz P."/>
        </authorList>
    </citation>
    <scope>NUCLEOTIDE SEQUENCE [LARGE SCALE GENOMIC DNA]</scope>
    <source>
        <strain evidence="2">UBA8739</strain>
    </source>
</reference>
<gene>
    <name evidence="2" type="ORF">DCK97_27225</name>
</gene>
<evidence type="ECO:0000313" key="3">
    <source>
        <dbReference type="Proteomes" id="UP000257706"/>
    </source>
</evidence>
<sequence>AALPGLAAFRVYGSSECPMITQGYPGTDPASAEAAAVTDGAVTGWEVKVVDDAGRTLPPGAEGEILARGPALFRGYTDPDATAEA</sequence>
<organism evidence="2 3">
    <name type="scientific">Tistrella mobilis</name>
    <dbReference type="NCBI Taxonomy" id="171437"/>
    <lineage>
        <taxon>Bacteria</taxon>
        <taxon>Pseudomonadati</taxon>
        <taxon>Pseudomonadota</taxon>
        <taxon>Alphaproteobacteria</taxon>
        <taxon>Geminicoccales</taxon>
        <taxon>Geminicoccaceae</taxon>
        <taxon>Tistrella</taxon>
    </lineage>
</organism>
<dbReference type="GO" id="GO:0016874">
    <property type="term" value="F:ligase activity"/>
    <property type="evidence" value="ECO:0007669"/>
    <property type="project" value="UniProtKB-KW"/>
</dbReference>
<comment type="caution">
    <text evidence="2">The sequence shown here is derived from an EMBL/GenBank/DDBJ whole genome shotgun (WGS) entry which is preliminary data.</text>
</comment>
<dbReference type="AlphaFoldDB" id="A0A3B9ITN0"/>
<keyword evidence="2" id="KW-0436">Ligase</keyword>
<proteinExistence type="predicted"/>